<dbReference type="SUPFAM" id="SSF51735">
    <property type="entry name" value="NAD(P)-binding Rossmann-fold domains"/>
    <property type="match status" value="1"/>
</dbReference>
<proteinExistence type="inferred from homology"/>
<comment type="similarity">
    <text evidence="1">Belongs to the short-chain dehydrogenases/reductases (SDR) family.</text>
</comment>
<feature type="region of interest" description="Disordered" evidence="3">
    <location>
        <begin position="12"/>
        <end position="42"/>
    </location>
</feature>
<dbReference type="InParanoid" id="A0A177C546"/>
<dbReference type="Proteomes" id="UP000077069">
    <property type="component" value="Unassembled WGS sequence"/>
</dbReference>
<organism evidence="4 5">
    <name type="scientific">Paraphaeosphaeria sporulosa</name>
    <dbReference type="NCBI Taxonomy" id="1460663"/>
    <lineage>
        <taxon>Eukaryota</taxon>
        <taxon>Fungi</taxon>
        <taxon>Dikarya</taxon>
        <taxon>Ascomycota</taxon>
        <taxon>Pezizomycotina</taxon>
        <taxon>Dothideomycetes</taxon>
        <taxon>Pleosporomycetidae</taxon>
        <taxon>Pleosporales</taxon>
        <taxon>Massarineae</taxon>
        <taxon>Didymosphaeriaceae</taxon>
        <taxon>Paraphaeosphaeria</taxon>
    </lineage>
</organism>
<dbReference type="GO" id="GO:0016491">
    <property type="term" value="F:oxidoreductase activity"/>
    <property type="evidence" value="ECO:0007669"/>
    <property type="project" value="UniProtKB-KW"/>
</dbReference>
<evidence type="ECO:0000256" key="2">
    <source>
        <dbReference type="ARBA" id="ARBA00023002"/>
    </source>
</evidence>
<dbReference type="InterPro" id="IPR036291">
    <property type="entry name" value="NAD(P)-bd_dom_sf"/>
</dbReference>
<dbReference type="AlphaFoldDB" id="A0A177C546"/>
<keyword evidence="5" id="KW-1185">Reference proteome</keyword>
<dbReference type="Pfam" id="PF00106">
    <property type="entry name" value="adh_short"/>
    <property type="match status" value="1"/>
</dbReference>
<evidence type="ECO:0000313" key="4">
    <source>
        <dbReference type="EMBL" id="OAG02743.1"/>
    </source>
</evidence>
<dbReference type="PANTHER" id="PTHR43976:SF16">
    <property type="entry name" value="SHORT-CHAIN DEHYDROGENASE_REDUCTASE FAMILY PROTEIN"/>
    <property type="match status" value="1"/>
</dbReference>
<dbReference type="Gene3D" id="3.40.50.720">
    <property type="entry name" value="NAD(P)-binding Rossmann-like Domain"/>
    <property type="match status" value="1"/>
</dbReference>
<protein>
    <recommendedName>
        <fullName evidence="6">NAD(P)-binding protein</fullName>
    </recommendedName>
</protein>
<evidence type="ECO:0000256" key="3">
    <source>
        <dbReference type="SAM" id="MobiDB-lite"/>
    </source>
</evidence>
<evidence type="ECO:0000313" key="5">
    <source>
        <dbReference type="Proteomes" id="UP000077069"/>
    </source>
</evidence>
<evidence type="ECO:0008006" key="6">
    <source>
        <dbReference type="Google" id="ProtNLM"/>
    </source>
</evidence>
<dbReference type="GeneID" id="28768553"/>
<dbReference type="InterPro" id="IPR051911">
    <property type="entry name" value="SDR_oxidoreductase"/>
</dbReference>
<accession>A0A177C546</accession>
<dbReference type="RefSeq" id="XP_018033108.1">
    <property type="nucleotide sequence ID" value="XM_018185067.1"/>
</dbReference>
<dbReference type="EMBL" id="KV441555">
    <property type="protein sequence ID" value="OAG02743.1"/>
    <property type="molecule type" value="Genomic_DNA"/>
</dbReference>
<evidence type="ECO:0000256" key="1">
    <source>
        <dbReference type="ARBA" id="ARBA00006484"/>
    </source>
</evidence>
<dbReference type="InterPro" id="IPR002347">
    <property type="entry name" value="SDR_fam"/>
</dbReference>
<dbReference type="STRING" id="1460663.A0A177C546"/>
<name>A0A177C546_9PLEO</name>
<dbReference type="OrthoDB" id="1274115at2759"/>
<reference evidence="4 5" key="1">
    <citation type="submission" date="2016-05" db="EMBL/GenBank/DDBJ databases">
        <title>Comparative analysis of secretome profiles of manganese(II)-oxidizing ascomycete fungi.</title>
        <authorList>
            <consortium name="DOE Joint Genome Institute"/>
            <person name="Zeiner C.A."/>
            <person name="Purvine S.O."/>
            <person name="Zink E.M."/>
            <person name="Wu S."/>
            <person name="Pasa-Tolic L."/>
            <person name="Chaput D.L."/>
            <person name="Haridas S."/>
            <person name="Grigoriev I.V."/>
            <person name="Santelli C.M."/>
            <person name="Hansel C.M."/>
        </authorList>
    </citation>
    <scope>NUCLEOTIDE SEQUENCE [LARGE SCALE GENOMIC DNA]</scope>
    <source>
        <strain evidence="4 5">AP3s5-JAC2a</strain>
    </source>
</reference>
<sequence>MASFNLASYRVSAEDAQTPQISNKKAGRTAVKQQSSPAPTVPAQKEIPYSIQVSKTRRKYDCPYHMPIVDLHTQGTSASEMSPMERFLSAAHSEHPVALSDAPRVTRNKTAEIQATFHTNVFAHVAVTQAVLPYLRAQKSGTIAFMESIAGWEGGAACEVASFGIKVTVVEPGYFRTNFLASGSKSLAKNPIADYDFVLATIKGIFQTFNGNQPGDSVKGAQPIVEALNCTGREEGRELPRRWLIGPDAVGFVTGVIEKETKSIEAWKDLSATTNLDQLA</sequence>
<dbReference type="PANTHER" id="PTHR43976">
    <property type="entry name" value="SHORT CHAIN DEHYDROGENASE"/>
    <property type="match status" value="1"/>
</dbReference>
<gene>
    <name evidence="4" type="ORF">CC84DRAFT_1261444</name>
</gene>
<keyword evidence="2" id="KW-0560">Oxidoreductase</keyword>